<dbReference type="AlphaFoldDB" id="A0A7R8ZRA7"/>
<protein>
    <submittedName>
        <fullName evidence="1">Uncharacterized protein</fullName>
    </submittedName>
</protein>
<name>A0A7R8ZRA7_9CRUS</name>
<sequence length="117" mass="13416">MRIPLEKCSETSLPSLLQASLVHSKNGGHHMDHHADQTAHDIFLYVLIMVAFYAVIALVIYAARTLQRRAEEDNRWKKMRCSSKDLLVVYDESNRQAFHSIDDNGETIDDMDRGEDV</sequence>
<reference evidence="1" key="1">
    <citation type="submission" date="2020-11" db="EMBL/GenBank/DDBJ databases">
        <authorList>
            <person name="Tran Van P."/>
        </authorList>
    </citation>
    <scope>NUCLEOTIDE SEQUENCE</scope>
</reference>
<proteinExistence type="predicted"/>
<organism evidence="1">
    <name type="scientific">Cyprideis torosa</name>
    <dbReference type="NCBI Taxonomy" id="163714"/>
    <lineage>
        <taxon>Eukaryota</taxon>
        <taxon>Metazoa</taxon>
        <taxon>Ecdysozoa</taxon>
        <taxon>Arthropoda</taxon>
        <taxon>Crustacea</taxon>
        <taxon>Oligostraca</taxon>
        <taxon>Ostracoda</taxon>
        <taxon>Podocopa</taxon>
        <taxon>Podocopida</taxon>
        <taxon>Cytherocopina</taxon>
        <taxon>Cytheroidea</taxon>
        <taxon>Cytherideidae</taxon>
        <taxon>Cyprideis</taxon>
    </lineage>
</organism>
<dbReference type="EMBL" id="OB661655">
    <property type="protein sequence ID" value="CAD7228691.1"/>
    <property type="molecule type" value="Genomic_DNA"/>
</dbReference>
<accession>A0A7R8ZRA7</accession>
<gene>
    <name evidence="1" type="ORF">CTOB1V02_LOCUS6569</name>
</gene>
<evidence type="ECO:0000313" key="1">
    <source>
        <dbReference type="EMBL" id="CAD7228691.1"/>
    </source>
</evidence>